<sequence length="222" mass="24252">MGSFAARLAWTSLGWQAGQVLAQEPVPRGAAADLLRALATAERAEVELLECRKALKVCDKAPANPGDAARVKSTMLVPGSPEAPEWPEGYGGLLRFPFGIADMKTLKEVARELWQPHEIQEEVTALGFRQLHGARCSSEMVGVHPVGSVGSRRSEEIWDAAQQWCHTNAECTGIMLYVGSNTLNCNYWCGRPQFCNGDLEAEGAVEPSSEWNLWVKTEEPDA</sequence>
<name>A0AA36JAC9_9DINO</name>
<accession>A0AA36JAC9</accession>
<feature type="chain" id="PRO_5041359937" evidence="1">
    <location>
        <begin position="23"/>
        <end position="222"/>
    </location>
</feature>
<organism evidence="2 3">
    <name type="scientific">Effrenium voratum</name>
    <dbReference type="NCBI Taxonomy" id="2562239"/>
    <lineage>
        <taxon>Eukaryota</taxon>
        <taxon>Sar</taxon>
        <taxon>Alveolata</taxon>
        <taxon>Dinophyceae</taxon>
        <taxon>Suessiales</taxon>
        <taxon>Symbiodiniaceae</taxon>
        <taxon>Effrenium</taxon>
    </lineage>
</organism>
<evidence type="ECO:0000313" key="2">
    <source>
        <dbReference type="EMBL" id="CAJ1402558.1"/>
    </source>
</evidence>
<evidence type="ECO:0000256" key="1">
    <source>
        <dbReference type="SAM" id="SignalP"/>
    </source>
</evidence>
<comment type="caution">
    <text evidence="2">The sequence shown here is derived from an EMBL/GenBank/DDBJ whole genome shotgun (WGS) entry which is preliminary data.</text>
</comment>
<protein>
    <submittedName>
        <fullName evidence="2">Uncharacterized protein</fullName>
    </submittedName>
</protein>
<feature type="signal peptide" evidence="1">
    <location>
        <begin position="1"/>
        <end position="22"/>
    </location>
</feature>
<gene>
    <name evidence="2" type="ORF">EVOR1521_LOCUS25411</name>
</gene>
<keyword evidence="1" id="KW-0732">Signal</keyword>
<reference evidence="2" key="1">
    <citation type="submission" date="2023-08" db="EMBL/GenBank/DDBJ databases">
        <authorList>
            <person name="Chen Y."/>
            <person name="Shah S."/>
            <person name="Dougan E. K."/>
            <person name="Thang M."/>
            <person name="Chan C."/>
        </authorList>
    </citation>
    <scope>NUCLEOTIDE SEQUENCE</scope>
</reference>
<keyword evidence="3" id="KW-1185">Reference proteome</keyword>
<dbReference type="EMBL" id="CAUJNA010003457">
    <property type="protein sequence ID" value="CAJ1402558.1"/>
    <property type="molecule type" value="Genomic_DNA"/>
</dbReference>
<evidence type="ECO:0000313" key="3">
    <source>
        <dbReference type="Proteomes" id="UP001178507"/>
    </source>
</evidence>
<proteinExistence type="predicted"/>
<dbReference type="Proteomes" id="UP001178507">
    <property type="component" value="Unassembled WGS sequence"/>
</dbReference>
<dbReference type="AlphaFoldDB" id="A0AA36JAC9"/>